<evidence type="ECO:0000259" key="3">
    <source>
        <dbReference type="Pfam" id="PF13406"/>
    </source>
</evidence>
<dbReference type="PANTHER" id="PTHR30163:SF9">
    <property type="entry name" value="MEMBRANE-BOUND LYTIC MUREIN TRANSGLYCOSYLASE B"/>
    <property type="match status" value="1"/>
</dbReference>
<dbReference type="GO" id="GO:0009253">
    <property type="term" value="P:peptidoglycan catabolic process"/>
    <property type="evidence" value="ECO:0007669"/>
    <property type="project" value="TreeGrafter"/>
</dbReference>
<proteinExistence type="predicted"/>
<dbReference type="FunFam" id="1.10.8.350:FF:000001">
    <property type="entry name" value="Lytic murein transglycosylase B"/>
    <property type="match status" value="1"/>
</dbReference>
<sequence>MRLLLCLLLLLPALASADPASYAEREDVRAFVAEMHERNGFDNDELLHLFAQAQSLPVVIKEIQPPAEPGIRSWQLYRSRFVEPRRIRAGAKFWQANKASLARAEAQYGVPREIIVGILGVETIYGKHNGHFQTFSALATLAFDYPPRAALFRGELEALLLLAREEKRAVLDYRGSYAGAIGMPQFLPSSIRQWAVDFDGDGSIDLSSPADAIGSVARFLAEHGWEKGGLILTPAKADGSRIGELLAEGIKPQRTPEQLAAFGVTANDAPPCPAALIDYVTPEVPTSYRLGYNNFYVITRYNRSTFYATAVYELAETVKAHLTPRP</sequence>
<evidence type="ECO:0000256" key="1">
    <source>
        <dbReference type="PIRSR" id="PIRSR611757-1"/>
    </source>
</evidence>
<dbReference type="CDD" id="cd13399">
    <property type="entry name" value="Slt35-like"/>
    <property type="match status" value="1"/>
</dbReference>
<reference evidence="4" key="1">
    <citation type="submission" date="2021-04" db="EMBL/GenBank/DDBJ databases">
        <authorList>
            <person name="Hornung B."/>
        </authorList>
    </citation>
    <scope>NUCLEOTIDE SEQUENCE</scope>
    <source>
        <strain evidence="4">G5G6</strain>
    </source>
</reference>
<feature type="active site" evidence="1">
    <location>
        <position position="122"/>
    </location>
</feature>
<dbReference type="Gene3D" id="1.10.530.10">
    <property type="match status" value="1"/>
</dbReference>
<dbReference type="InterPro" id="IPR011757">
    <property type="entry name" value="Lytic_transglycosylase_MltB"/>
</dbReference>
<dbReference type="SUPFAM" id="SSF53955">
    <property type="entry name" value="Lysozyme-like"/>
    <property type="match status" value="1"/>
</dbReference>
<feature type="chain" id="PRO_5037954791" evidence="2">
    <location>
        <begin position="18"/>
        <end position="326"/>
    </location>
</feature>
<keyword evidence="2" id="KW-0732">Signal</keyword>
<dbReference type="RefSeq" id="WP_220634974.1">
    <property type="nucleotide sequence ID" value="NZ_CAJQUM010000001.1"/>
</dbReference>
<comment type="caution">
    <text evidence="4">The sequence shown here is derived from an EMBL/GenBank/DDBJ whole genome shotgun (WGS) entry which is preliminary data.</text>
</comment>
<keyword evidence="5" id="KW-1185">Reference proteome</keyword>
<dbReference type="InterPro" id="IPR031304">
    <property type="entry name" value="SLT_2"/>
</dbReference>
<dbReference type="PANTHER" id="PTHR30163">
    <property type="entry name" value="MEMBRANE-BOUND LYTIC MUREIN TRANSGLYCOSYLASE B"/>
    <property type="match status" value="1"/>
</dbReference>
<evidence type="ECO:0000313" key="5">
    <source>
        <dbReference type="Proteomes" id="UP000742786"/>
    </source>
</evidence>
<dbReference type="InterPro" id="IPR023346">
    <property type="entry name" value="Lysozyme-like_dom_sf"/>
</dbReference>
<evidence type="ECO:0000313" key="4">
    <source>
        <dbReference type="EMBL" id="CAG4882960.1"/>
    </source>
</evidence>
<dbReference type="InterPro" id="IPR043426">
    <property type="entry name" value="MltB-like"/>
</dbReference>
<organism evidence="4 5">
    <name type="scientific">Georgfuchsia toluolica</name>
    <dbReference type="NCBI Taxonomy" id="424218"/>
    <lineage>
        <taxon>Bacteria</taxon>
        <taxon>Pseudomonadati</taxon>
        <taxon>Pseudomonadota</taxon>
        <taxon>Betaproteobacteria</taxon>
        <taxon>Nitrosomonadales</taxon>
        <taxon>Sterolibacteriaceae</taxon>
        <taxon>Georgfuchsia</taxon>
    </lineage>
</organism>
<gene>
    <name evidence="4" type="primary">mltB</name>
    <name evidence="4" type="ORF">GTOL_10842</name>
</gene>
<dbReference type="Proteomes" id="UP000742786">
    <property type="component" value="Unassembled WGS sequence"/>
</dbReference>
<protein>
    <submittedName>
        <fullName evidence="4">Membrane-bound lytic murein transglycosylase B</fullName>
    </submittedName>
</protein>
<dbReference type="EMBL" id="CAJQUM010000001">
    <property type="protein sequence ID" value="CAG4882960.1"/>
    <property type="molecule type" value="Genomic_DNA"/>
</dbReference>
<dbReference type="Gene3D" id="1.10.8.350">
    <property type="entry name" value="Bacterial muramidase"/>
    <property type="match status" value="1"/>
</dbReference>
<dbReference type="GO" id="GO:0008933">
    <property type="term" value="F:peptidoglycan lytic transglycosylase activity"/>
    <property type="evidence" value="ECO:0007669"/>
    <property type="project" value="TreeGrafter"/>
</dbReference>
<evidence type="ECO:0000256" key="2">
    <source>
        <dbReference type="SAM" id="SignalP"/>
    </source>
</evidence>
<dbReference type="Pfam" id="PF13406">
    <property type="entry name" value="SLT_2"/>
    <property type="match status" value="1"/>
</dbReference>
<accession>A0A916J2W0</accession>
<dbReference type="AlphaFoldDB" id="A0A916J2W0"/>
<feature type="domain" description="Transglycosylase SLT" evidence="3">
    <location>
        <begin position="25"/>
        <end position="316"/>
    </location>
</feature>
<name>A0A916J2W0_9PROT</name>
<dbReference type="NCBIfam" id="TIGR02282">
    <property type="entry name" value="MltB"/>
    <property type="match status" value="1"/>
</dbReference>
<feature type="signal peptide" evidence="2">
    <location>
        <begin position="1"/>
        <end position="17"/>
    </location>
</feature>